<evidence type="ECO:0000259" key="1">
    <source>
        <dbReference type="Pfam" id="PF13173"/>
    </source>
</evidence>
<dbReference type="PANTHER" id="PTHR43566:SF2">
    <property type="entry name" value="DUF4143 DOMAIN-CONTAINING PROTEIN"/>
    <property type="match status" value="1"/>
</dbReference>
<dbReference type="InterPro" id="IPR041682">
    <property type="entry name" value="AAA_14"/>
</dbReference>
<dbReference type="Pfam" id="PF13635">
    <property type="entry name" value="DUF4143"/>
    <property type="match status" value="1"/>
</dbReference>
<reference evidence="3" key="1">
    <citation type="submission" date="2022-03" db="EMBL/GenBank/DDBJ databases">
        <title>Complete genome sequence of Caldinitratiruptor microaerophilus.</title>
        <authorList>
            <person name="Mukaiyama R."/>
            <person name="Nishiyama T."/>
            <person name="Ueda K."/>
        </authorList>
    </citation>
    <scope>NUCLEOTIDE SEQUENCE</scope>
    <source>
        <strain evidence="3">JCM 16183</strain>
    </source>
</reference>
<gene>
    <name evidence="3" type="ORF">caldi_04870</name>
</gene>
<accession>A0AA35CKW4</accession>
<evidence type="ECO:0000313" key="4">
    <source>
        <dbReference type="Proteomes" id="UP001163687"/>
    </source>
</evidence>
<feature type="domain" description="DUF4143" evidence="2">
    <location>
        <begin position="171"/>
        <end position="330"/>
    </location>
</feature>
<dbReference type="Proteomes" id="UP001163687">
    <property type="component" value="Chromosome"/>
</dbReference>
<organism evidence="3 4">
    <name type="scientific">Caldinitratiruptor microaerophilus</name>
    <dbReference type="NCBI Taxonomy" id="671077"/>
    <lineage>
        <taxon>Bacteria</taxon>
        <taxon>Bacillati</taxon>
        <taxon>Bacillota</taxon>
        <taxon>Clostridia</taxon>
        <taxon>Eubacteriales</taxon>
        <taxon>Symbiobacteriaceae</taxon>
        <taxon>Caldinitratiruptor</taxon>
    </lineage>
</organism>
<protein>
    <submittedName>
        <fullName evidence="3">ATPase</fullName>
    </submittedName>
</protein>
<feature type="domain" description="AAA" evidence="1">
    <location>
        <begin position="14"/>
        <end position="129"/>
    </location>
</feature>
<proteinExistence type="predicted"/>
<sequence length="394" mass="44090">MAEETLRRLAKGYPIVAITGPRQSGKTTLARKVFAEKPYVSLEDLDQREFAAEDPRGFLAQFPDGAVLDEAQRCPGLFSYLQTRVDRDGRAGLFVLTGSQQFHLLDGVTQTLAGRVALVPLLPFSLAELQAVNRAPGSLEELLHSGLYPPIHDRRLDPGIWYGNYVATYVERDVRQMINVRDLGTFQRFVRMCAARTGQLLNLSGLANDCGISHTTARAWLSVLEASYIVHLMPPHHRNFSKRLVKTPKLYFLDPGLAAWLLGIQHAGQLLIHPQRGALFETWVVSELLKARYSRGLASNLYFWRDRSGHEVDVLIEQGDTLVPVEIKAGQTVTRDYFRGLEKWLQIAGNSAGRPWVVYAGDQRQTRQGYHVVPWKELPRSDLLGPGPGATDEA</sequence>
<dbReference type="Pfam" id="PF13173">
    <property type="entry name" value="AAA_14"/>
    <property type="match status" value="1"/>
</dbReference>
<keyword evidence="4" id="KW-1185">Reference proteome</keyword>
<evidence type="ECO:0000259" key="2">
    <source>
        <dbReference type="Pfam" id="PF13635"/>
    </source>
</evidence>
<dbReference type="InterPro" id="IPR025420">
    <property type="entry name" value="DUF4143"/>
</dbReference>
<dbReference type="EMBL" id="AP025628">
    <property type="protein sequence ID" value="BDG59397.1"/>
    <property type="molecule type" value="Genomic_DNA"/>
</dbReference>
<dbReference type="SUPFAM" id="SSF52540">
    <property type="entry name" value="P-loop containing nucleoside triphosphate hydrolases"/>
    <property type="match status" value="1"/>
</dbReference>
<dbReference type="PANTHER" id="PTHR43566">
    <property type="entry name" value="CONSERVED PROTEIN"/>
    <property type="match status" value="1"/>
</dbReference>
<dbReference type="KEGG" id="cmic:caldi_04870"/>
<dbReference type="Gene3D" id="3.40.50.300">
    <property type="entry name" value="P-loop containing nucleotide triphosphate hydrolases"/>
    <property type="match status" value="1"/>
</dbReference>
<name>A0AA35CKW4_9FIRM</name>
<evidence type="ECO:0000313" key="3">
    <source>
        <dbReference type="EMBL" id="BDG59397.1"/>
    </source>
</evidence>
<dbReference type="AlphaFoldDB" id="A0AA35CKW4"/>
<dbReference type="InterPro" id="IPR027417">
    <property type="entry name" value="P-loop_NTPase"/>
</dbReference>